<evidence type="ECO:0000313" key="1">
    <source>
        <dbReference type="EMBL" id="GAA5090325.1"/>
    </source>
</evidence>
<proteinExistence type="predicted"/>
<name>A0ABP9M377_9BURK</name>
<dbReference type="Pfam" id="PF07277">
    <property type="entry name" value="SapC"/>
    <property type="match status" value="1"/>
</dbReference>
<keyword evidence="2" id="KW-1185">Reference proteome</keyword>
<gene>
    <name evidence="1" type="ORF">GCM10023337_14490</name>
</gene>
<dbReference type="RefSeq" id="WP_260650242.1">
    <property type="nucleotide sequence ID" value="NZ_BAABKD010000009.1"/>
</dbReference>
<dbReference type="EMBL" id="BAABKD010000009">
    <property type="protein sequence ID" value="GAA5090325.1"/>
    <property type="molecule type" value="Genomic_DNA"/>
</dbReference>
<sequence length="242" mass="27007">MSQQMAMPDLLALDGSDTQLKITLRSDHYDFAKTQNALPLAQSEYELACKNYPIVFIAADAQGNTLQSVVLTSFQAQDNAFVQSSGAWEPFCYIPAWVKRHPFHLGFDEKTQQPLVYVDKQYPGLSHSDGMAFFEAGAPSAYLTQLVHALRTLQVELDQTQQWVMRLKNQGLLKPQSIQLTDGDHSESLAGIWVVDMDKVAALEDAEIAQMYHNGTLALIEQHRLSLANLDILAQRLSARGQ</sequence>
<organism evidence="1 2">
    <name type="scientific">Paenalcaligenes hermetiae</name>
    <dbReference type="NCBI Taxonomy" id="1157987"/>
    <lineage>
        <taxon>Bacteria</taxon>
        <taxon>Pseudomonadati</taxon>
        <taxon>Pseudomonadota</taxon>
        <taxon>Betaproteobacteria</taxon>
        <taxon>Burkholderiales</taxon>
        <taxon>Alcaligenaceae</taxon>
        <taxon>Paenalcaligenes</taxon>
    </lineage>
</organism>
<protein>
    <submittedName>
        <fullName evidence="1">SapC family protein</fullName>
    </submittedName>
</protein>
<dbReference type="InterPro" id="IPR010836">
    <property type="entry name" value="SapC"/>
</dbReference>
<evidence type="ECO:0000313" key="2">
    <source>
        <dbReference type="Proteomes" id="UP001500227"/>
    </source>
</evidence>
<accession>A0ABP9M377</accession>
<comment type="caution">
    <text evidence="1">The sequence shown here is derived from an EMBL/GenBank/DDBJ whole genome shotgun (WGS) entry which is preliminary data.</text>
</comment>
<dbReference type="Proteomes" id="UP001500227">
    <property type="component" value="Unassembled WGS sequence"/>
</dbReference>
<reference evidence="2" key="1">
    <citation type="journal article" date="2019" name="Int. J. Syst. Evol. Microbiol.">
        <title>The Global Catalogue of Microorganisms (GCM) 10K type strain sequencing project: providing services to taxonomists for standard genome sequencing and annotation.</title>
        <authorList>
            <consortium name="The Broad Institute Genomics Platform"/>
            <consortium name="The Broad Institute Genome Sequencing Center for Infectious Disease"/>
            <person name="Wu L."/>
            <person name="Ma J."/>
        </authorList>
    </citation>
    <scope>NUCLEOTIDE SEQUENCE [LARGE SCALE GENOMIC DNA]</scope>
    <source>
        <strain evidence="2">JCM 18423</strain>
    </source>
</reference>